<sequence length="218" mass="24711">MERPQNLNITPRAAIIIIVLFHVVGLVGLSIPATRPLFLQIVPFHLLLMLVVITLGHEKQDNRFGKFILSVFLLGFIAEWVGVHTGVLFGNYAYGKTLGLKLFDIPLMIGVNWFLLVYAVGVTMQRSRLKSPFFRVITGAAILVTLDLLIEPVAVKFDYWQWLDGIIPLKNYICWFLLSVLMLGIFEWFKFKKQGKAAVVLLITEFVFFGALNLMALI</sequence>
<dbReference type="OrthoDB" id="9811293at2"/>
<keyword evidence="3" id="KW-1185">Reference proteome</keyword>
<protein>
    <submittedName>
        <fullName evidence="2">Carotenoid biosynthesis protein</fullName>
    </submittedName>
</protein>
<gene>
    <name evidence="2" type="ORF">EWM62_07990</name>
</gene>
<evidence type="ECO:0000313" key="3">
    <source>
        <dbReference type="Proteomes" id="UP000293331"/>
    </source>
</evidence>
<dbReference type="AlphaFoldDB" id="A0A4Q5LLH2"/>
<feature type="transmembrane region" description="Helical" evidence="1">
    <location>
        <begin position="166"/>
        <end position="186"/>
    </location>
</feature>
<accession>A0A4Q5LLH2</accession>
<keyword evidence="1" id="KW-0812">Transmembrane</keyword>
<feature type="transmembrane region" description="Helical" evidence="1">
    <location>
        <begin position="37"/>
        <end position="55"/>
    </location>
</feature>
<dbReference type="PANTHER" id="PTHR39419">
    <property type="entry name" value="SLL0814 PROTEIN"/>
    <property type="match status" value="1"/>
</dbReference>
<dbReference type="InterPro" id="IPR007354">
    <property type="entry name" value="CruF-like"/>
</dbReference>
<feature type="transmembrane region" description="Helical" evidence="1">
    <location>
        <begin position="67"/>
        <end position="90"/>
    </location>
</feature>
<proteinExistence type="predicted"/>
<dbReference type="EMBL" id="SEWG01000003">
    <property type="protein sequence ID" value="RYU90584.1"/>
    <property type="molecule type" value="Genomic_DNA"/>
</dbReference>
<comment type="caution">
    <text evidence="2">The sequence shown here is derived from an EMBL/GenBank/DDBJ whole genome shotgun (WGS) entry which is preliminary data.</text>
</comment>
<name>A0A4Q5LLH2_9SPHI</name>
<feature type="transmembrane region" description="Helical" evidence="1">
    <location>
        <begin position="102"/>
        <end position="121"/>
    </location>
</feature>
<organism evidence="2 3">
    <name type="scientific">Mucilaginibacter terrigena</name>
    <dbReference type="NCBI Taxonomy" id="2492395"/>
    <lineage>
        <taxon>Bacteria</taxon>
        <taxon>Pseudomonadati</taxon>
        <taxon>Bacteroidota</taxon>
        <taxon>Sphingobacteriia</taxon>
        <taxon>Sphingobacteriales</taxon>
        <taxon>Sphingobacteriaceae</taxon>
        <taxon>Mucilaginibacter</taxon>
    </lineage>
</organism>
<dbReference type="Proteomes" id="UP000293331">
    <property type="component" value="Unassembled WGS sequence"/>
</dbReference>
<dbReference type="Pfam" id="PF04240">
    <property type="entry name" value="Caroten_synth"/>
    <property type="match status" value="1"/>
</dbReference>
<reference evidence="2 3" key="1">
    <citation type="submission" date="2019-02" db="EMBL/GenBank/DDBJ databases">
        <title>Bacterial novel species Mucilaginibacter sp. 17JY9-4 isolated from soil.</title>
        <authorList>
            <person name="Jung H.-Y."/>
        </authorList>
    </citation>
    <scope>NUCLEOTIDE SEQUENCE [LARGE SCALE GENOMIC DNA]</scope>
    <source>
        <strain evidence="2 3">17JY9-4</strain>
    </source>
</reference>
<dbReference type="RefSeq" id="WP_129876144.1">
    <property type="nucleotide sequence ID" value="NZ_SEWG01000003.1"/>
</dbReference>
<keyword evidence="1" id="KW-0472">Membrane</keyword>
<feature type="transmembrane region" description="Helical" evidence="1">
    <location>
        <begin position="12"/>
        <end position="31"/>
    </location>
</feature>
<evidence type="ECO:0000256" key="1">
    <source>
        <dbReference type="SAM" id="Phobius"/>
    </source>
</evidence>
<keyword evidence="1" id="KW-1133">Transmembrane helix</keyword>
<feature type="transmembrane region" description="Helical" evidence="1">
    <location>
        <begin position="133"/>
        <end position="154"/>
    </location>
</feature>
<feature type="transmembrane region" description="Helical" evidence="1">
    <location>
        <begin position="198"/>
        <end position="217"/>
    </location>
</feature>
<dbReference type="PANTHER" id="PTHR39419:SF1">
    <property type="entry name" value="SLL0814 PROTEIN"/>
    <property type="match status" value="1"/>
</dbReference>
<evidence type="ECO:0000313" key="2">
    <source>
        <dbReference type="EMBL" id="RYU90584.1"/>
    </source>
</evidence>